<evidence type="ECO:0000259" key="1">
    <source>
        <dbReference type="Pfam" id="PF21355"/>
    </source>
</evidence>
<reference evidence="2 3" key="1">
    <citation type="submission" date="2024-05" db="EMBL/GenBank/DDBJ databases">
        <authorList>
            <person name="Wallberg A."/>
        </authorList>
    </citation>
    <scope>NUCLEOTIDE SEQUENCE [LARGE SCALE GENOMIC DNA]</scope>
</reference>
<organism evidence="2 3">
    <name type="scientific">Meganyctiphanes norvegica</name>
    <name type="common">Northern krill</name>
    <name type="synonym">Thysanopoda norvegica</name>
    <dbReference type="NCBI Taxonomy" id="48144"/>
    <lineage>
        <taxon>Eukaryota</taxon>
        <taxon>Metazoa</taxon>
        <taxon>Ecdysozoa</taxon>
        <taxon>Arthropoda</taxon>
        <taxon>Crustacea</taxon>
        <taxon>Multicrustacea</taxon>
        <taxon>Malacostraca</taxon>
        <taxon>Eumalacostraca</taxon>
        <taxon>Eucarida</taxon>
        <taxon>Euphausiacea</taxon>
        <taxon>Euphausiidae</taxon>
        <taxon>Meganyctiphanes</taxon>
    </lineage>
</organism>
<protein>
    <recommendedName>
        <fullName evidence="1">TRAF1-6 MATH domain-containing protein</fullName>
    </recommendedName>
</protein>
<comment type="caution">
    <text evidence="2">The sequence shown here is derived from an EMBL/GenBank/DDBJ whole genome shotgun (WGS) entry which is preliminary data.</text>
</comment>
<feature type="domain" description="TRAF1-6 MATH" evidence="1">
    <location>
        <begin position="58"/>
        <end position="164"/>
    </location>
</feature>
<name>A0AAV2S4K5_MEGNR</name>
<sequence length="170" mass="20074">MSKNHDFEKLVAKFSNLKSEENKKIFRGLWWLYKSLHKLNSFPKSSNQSIYVLYVFFQNGYRMYMRIYPNQNGENVFIHVGLTKGDYDDRLDWPFKLKHKINVLDHQVPSEDIASRVWDPTQLCSGWHWRRPDSGDNYECVGLGFEQALLSDRGYTHGDTITIKLTVYLS</sequence>
<proteinExistence type="predicted"/>
<dbReference type="EMBL" id="CAXKWB010046685">
    <property type="protein sequence ID" value="CAL4164114.1"/>
    <property type="molecule type" value="Genomic_DNA"/>
</dbReference>
<gene>
    <name evidence="2" type="ORF">MNOR_LOCUS33095</name>
</gene>
<feature type="non-terminal residue" evidence="2">
    <location>
        <position position="170"/>
    </location>
</feature>
<dbReference type="Proteomes" id="UP001497623">
    <property type="component" value="Unassembled WGS sequence"/>
</dbReference>
<dbReference type="InterPro" id="IPR049342">
    <property type="entry name" value="TRAF1-6_MATH_dom"/>
</dbReference>
<keyword evidence="3" id="KW-1185">Reference proteome</keyword>
<dbReference type="AlphaFoldDB" id="A0AAV2S4K5"/>
<dbReference type="SUPFAM" id="SSF49599">
    <property type="entry name" value="TRAF domain-like"/>
    <property type="match status" value="1"/>
</dbReference>
<dbReference type="Pfam" id="PF21355">
    <property type="entry name" value="TRAF-mep_MATH"/>
    <property type="match status" value="1"/>
</dbReference>
<dbReference type="Gene3D" id="2.60.210.10">
    <property type="entry name" value="Apoptosis, Tumor Necrosis Factor Receptor Associated Protein 2, Chain A"/>
    <property type="match status" value="1"/>
</dbReference>
<accession>A0AAV2S4K5</accession>
<dbReference type="InterPro" id="IPR008974">
    <property type="entry name" value="TRAF-like"/>
</dbReference>
<evidence type="ECO:0000313" key="2">
    <source>
        <dbReference type="EMBL" id="CAL4164114.1"/>
    </source>
</evidence>
<evidence type="ECO:0000313" key="3">
    <source>
        <dbReference type="Proteomes" id="UP001497623"/>
    </source>
</evidence>